<dbReference type="Proteomes" id="UP001199070">
    <property type="component" value="Unassembled WGS sequence"/>
</dbReference>
<sequence>MAVNIRKKYRDLHHKEPLAYWNAAPITARWAASADFTEVGDFKTMRIFRKAA</sequence>
<reference evidence="1" key="1">
    <citation type="submission" date="2023-08" db="EMBL/GenBank/DDBJ databases">
        <title>A collection of bacterial strains from the Burkholderia cepacia Research Laboratory and Repository.</title>
        <authorList>
            <person name="Lipuma J."/>
            <person name="Spilker T."/>
        </authorList>
    </citation>
    <scope>NUCLEOTIDE SEQUENCE</scope>
    <source>
        <strain evidence="1">AU0862</strain>
    </source>
</reference>
<evidence type="ECO:0000313" key="2">
    <source>
        <dbReference type="Proteomes" id="UP001199070"/>
    </source>
</evidence>
<dbReference type="EMBL" id="JAIZTC010000013">
    <property type="protein sequence ID" value="MCA8383583.1"/>
    <property type="molecule type" value="Genomic_DNA"/>
</dbReference>
<comment type="caution">
    <text evidence="1">The sequence shown here is derived from an EMBL/GenBank/DDBJ whole genome shotgun (WGS) entry which is preliminary data.</text>
</comment>
<dbReference type="AlphaFoldDB" id="A0AAW4TLN7"/>
<accession>A0AAW4TLN7</accession>
<dbReference type="RefSeq" id="WP_160300539.1">
    <property type="nucleotide sequence ID" value="NZ_JAIZTC010000013.1"/>
</dbReference>
<protein>
    <submittedName>
        <fullName evidence="1">Uncharacterized protein</fullName>
    </submittedName>
</protein>
<gene>
    <name evidence="1" type="ORF">LGN22_32205</name>
</gene>
<organism evidence="1 2">
    <name type="scientific">Burkholderia cenocepacia</name>
    <dbReference type="NCBI Taxonomy" id="95486"/>
    <lineage>
        <taxon>Bacteria</taxon>
        <taxon>Pseudomonadati</taxon>
        <taxon>Pseudomonadota</taxon>
        <taxon>Betaproteobacteria</taxon>
        <taxon>Burkholderiales</taxon>
        <taxon>Burkholderiaceae</taxon>
        <taxon>Burkholderia</taxon>
        <taxon>Burkholderia cepacia complex</taxon>
    </lineage>
</organism>
<proteinExistence type="predicted"/>
<name>A0AAW4TLN7_9BURK</name>
<evidence type="ECO:0000313" key="1">
    <source>
        <dbReference type="EMBL" id="MCA8383583.1"/>
    </source>
</evidence>